<dbReference type="Pfam" id="PF04191">
    <property type="entry name" value="PEMT"/>
    <property type="match status" value="1"/>
</dbReference>
<evidence type="ECO:0000256" key="4">
    <source>
        <dbReference type="ARBA" id="ARBA00023136"/>
    </source>
</evidence>
<evidence type="ECO:0000256" key="1">
    <source>
        <dbReference type="ARBA" id="ARBA00004127"/>
    </source>
</evidence>
<name>A0ABT4TCY9_9ACTN</name>
<comment type="caution">
    <text evidence="6">The sequence shown here is derived from an EMBL/GenBank/DDBJ whole genome shotgun (WGS) entry which is preliminary data.</text>
</comment>
<feature type="transmembrane region" description="Helical" evidence="5">
    <location>
        <begin position="94"/>
        <end position="112"/>
    </location>
</feature>
<evidence type="ECO:0000256" key="5">
    <source>
        <dbReference type="SAM" id="Phobius"/>
    </source>
</evidence>
<comment type="subcellular location">
    <subcellularLocation>
        <location evidence="1">Endomembrane system</location>
        <topology evidence="1">Multi-pass membrane protein</topology>
    </subcellularLocation>
</comment>
<evidence type="ECO:0000256" key="3">
    <source>
        <dbReference type="ARBA" id="ARBA00022989"/>
    </source>
</evidence>
<protein>
    <submittedName>
        <fullName evidence="6">Isoprenylcysteine carboxylmethyltransferase family protein</fullName>
    </submittedName>
</protein>
<accession>A0ABT4TCY9</accession>
<evidence type="ECO:0000256" key="2">
    <source>
        <dbReference type="ARBA" id="ARBA00022692"/>
    </source>
</evidence>
<keyword evidence="4 5" id="KW-0472">Membrane</keyword>
<feature type="transmembrane region" description="Helical" evidence="5">
    <location>
        <begin position="46"/>
        <end position="66"/>
    </location>
</feature>
<keyword evidence="7" id="KW-1185">Reference proteome</keyword>
<dbReference type="Proteomes" id="UP001212498">
    <property type="component" value="Unassembled WGS sequence"/>
</dbReference>
<proteinExistence type="predicted"/>
<evidence type="ECO:0000313" key="6">
    <source>
        <dbReference type="EMBL" id="MDA0647290.1"/>
    </source>
</evidence>
<evidence type="ECO:0000313" key="7">
    <source>
        <dbReference type="Proteomes" id="UP001212498"/>
    </source>
</evidence>
<organism evidence="6 7">
    <name type="scientific">Nonomuraea ferruginea</name>
    <dbReference type="NCBI Taxonomy" id="46174"/>
    <lineage>
        <taxon>Bacteria</taxon>
        <taxon>Bacillati</taxon>
        <taxon>Actinomycetota</taxon>
        <taxon>Actinomycetes</taxon>
        <taxon>Streptosporangiales</taxon>
        <taxon>Streptosporangiaceae</taxon>
        <taxon>Nonomuraea</taxon>
    </lineage>
</organism>
<keyword evidence="2 5" id="KW-0812">Transmembrane</keyword>
<sequence>MRRTSAAIGSAIFFLAAPGVVAGLGPWWVSGWEPRSPLPGAWMIPLRVAGVLLLLAGAAVVVDAFVRFVAEGSGTPAPIAAPGRLVVGGLYRHVRNPMYVGVLAAILGQALLFGDAGLLVYAAVAGAAMGAFAHWYEEPRLLGRFGADYERYRRAVPGWWPRVRPYHP</sequence>
<keyword evidence="3 5" id="KW-1133">Transmembrane helix</keyword>
<gene>
    <name evidence="6" type="ORF">OUY24_42255</name>
</gene>
<dbReference type="RefSeq" id="WP_219544282.1">
    <property type="nucleotide sequence ID" value="NZ_BAABFD010000002.1"/>
</dbReference>
<dbReference type="EMBL" id="JAPNUD010000275">
    <property type="protein sequence ID" value="MDA0647290.1"/>
    <property type="molecule type" value="Genomic_DNA"/>
</dbReference>
<reference evidence="6 7" key="1">
    <citation type="submission" date="2022-11" db="EMBL/GenBank/DDBJ databases">
        <title>Nonomuraea corallina sp. nov., a new species of the genus Nonomuraea isolated from sea side sediment in Thai sea.</title>
        <authorList>
            <person name="Ngamcharungchit C."/>
            <person name="Matsumoto A."/>
            <person name="Suriyachadkun C."/>
            <person name="Panbangred W."/>
            <person name="Inahashi Y."/>
            <person name="Intra B."/>
        </authorList>
    </citation>
    <scope>NUCLEOTIDE SEQUENCE [LARGE SCALE GENOMIC DNA]</scope>
    <source>
        <strain evidence="6 7">DSM 43553</strain>
    </source>
</reference>
<dbReference type="InterPro" id="IPR007318">
    <property type="entry name" value="Phopholipid_MeTrfase"/>
</dbReference>